<dbReference type="CDD" id="cd06170">
    <property type="entry name" value="LuxR_C_like"/>
    <property type="match status" value="1"/>
</dbReference>
<dbReference type="SUPFAM" id="SSF55781">
    <property type="entry name" value="GAF domain-like"/>
    <property type="match status" value="1"/>
</dbReference>
<dbReference type="InterPro" id="IPR000792">
    <property type="entry name" value="Tscrpt_reg_LuxR_C"/>
</dbReference>
<dbReference type="PROSITE" id="PS50043">
    <property type="entry name" value="HTH_LUXR_2"/>
    <property type="match status" value="1"/>
</dbReference>
<reference evidence="5 6" key="1">
    <citation type="submission" date="2020-04" db="EMBL/GenBank/DDBJ databases">
        <title>Novel species.</title>
        <authorList>
            <person name="Teo W.F.A."/>
            <person name="Lipun K."/>
            <person name="Srisuk N."/>
            <person name="Duangmal K."/>
        </authorList>
    </citation>
    <scope>NUCLEOTIDE SEQUENCE [LARGE SCALE GENOMIC DNA]</scope>
    <source>
        <strain evidence="5 6">K13G38</strain>
    </source>
</reference>
<keyword evidence="3" id="KW-0804">Transcription</keyword>
<dbReference type="InterPro" id="IPR029016">
    <property type="entry name" value="GAF-like_dom_sf"/>
</dbReference>
<evidence type="ECO:0000313" key="5">
    <source>
        <dbReference type="EMBL" id="NKQ54046.1"/>
    </source>
</evidence>
<dbReference type="Pfam" id="PF00196">
    <property type="entry name" value="GerE"/>
    <property type="match status" value="1"/>
</dbReference>
<gene>
    <name evidence="5" type="ORF">HFP15_14250</name>
</gene>
<dbReference type="InterPro" id="IPR003018">
    <property type="entry name" value="GAF"/>
</dbReference>
<dbReference type="PANTHER" id="PTHR44688:SF16">
    <property type="entry name" value="DNA-BINDING TRANSCRIPTIONAL ACTIVATOR DEVR_DOSR"/>
    <property type="match status" value="1"/>
</dbReference>
<dbReference type="Gene3D" id="1.10.10.10">
    <property type="entry name" value="Winged helix-like DNA-binding domain superfamily/Winged helix DNA-binding domain"/>
    <property type="match status" value="1"/>
</dbReference>
<dbReference type="Gene3D" id="3.30.450.40">
    <property type="match status" value="1"/>
</dbReference>
<evidence type="ECO:0000256" key="2">
    <source>
        <dbReference type="ARBA" id="ARBA00023125"/>
    </source>
</evidence>
<organism evidence="5 6">
    <name type="scientific">Amycolatopsis acididurans</name>
    <dbReference type="NCBI Taxonomy" id="2724524"/>
    <lineage>
        <taxon>Bacteria</taxon>
        <taxon>Bacillati</taxon>
        <taxon>Actinomycetota</taxon>
        <taxon>Actinomycetes</taxon>
        <taxon>Pseudonocardiales</taxon>
        <taxon>Pseudonocardiaceae</taxon>
        <taxon>Amycolatopsis</taxon>
    </lineage>
</organism>
<dbReference type="InterPro" id="IPR016032">
    <property type="entry name" value="Sig_transdc_resp-reg_C-effctor"/>
</dbReference>
<proteinExistence type="predicted"/>
<comment type="caution">
    <text evidence="5">The sequence shown here is derived from an EMBL/GenBank/DDBJ whole genome shotgun (WGS) entry which is preliminary data.</text>
</comment>
<accession>A0ABX1J6T3</accession>
<evidence type="ECO:0000256" key="1">
    <source>
        <dbReference type="ARBA" id="ARBA00023015"/>
    </source>
</evidence>
<name>A0ABX1J6T3_9PSEU</name>
<dbReference type="Pfam" id="PF13185">
    <property type="entry name" value="GAF_2"/>
    <property type="match status" value="1"/>
</dbReference>
<feature type="domain" description="HTH luxR-type" evidence="4">
    <location>
        <begin position="307"/>
        <end position="372"/>
    </location>
</feature>
<dbReference type="SUPFAM" id="SSF46894">
    <property type="entry name" value="C-terminal effector domain of the bipartite response regulators"/>
    <property type="match status" value="1"/>
</dbReference>
<dbReference type="PANTHER" id="PTHR44688">
    <property type="entry name" value="DNA-BINDING TRANSCRIPTIONAL ACTIVATOR DEVR_DOSR"/>
    <property type="match status" value="1"/>
</dbReference>
<dbReference type="EMBL" id="JAAXLS010000007">
    <property type="protein sequence ID" value="NKQ54046.1"/>
    <property type="molecule type" value="Genomic_DNA"/>
</dbReference>
<dbReference type="SMART" id="SM00065">
    <property type="entry name" value="GAF"/>
    <property type="match status" value="1"/>
</dbReference>
<keyword evidence="2" id="KW-0238">DNA-binding</keyword>
<dbReference type="SMART" id="SM00421">
    <property type="entry name" value="HTH_LUXR"/>
    <property type="match status" value="1"/>
</dbReference>
<dbReference type="Proteomes" id="UP000715441">
    <property type="component" value="Unassembled WGS sequence"/>
</dbReference>
<keyword evidence="6" id="KW-1185">Reference proteome</keyword>
<dbReference type="RefSeq" id="WP_168515558.1">
    <property type="nucleotide sequence ID" value="NZ_JAAXLS010000007.1"/>
</dbReference>
<dbReference type="InterPro" id="IPR036388">
    <property type="entry name" value="WH-like_DNA-bd_sf"/>
</dbReference>
<dbReference type="PRINTS" id="PR00038">
    <property type="entry name" value="HTHLUXR"/>
</dbReference>
<protein>
    <submittedName>
        <fullName evidence="5">GAF domain-containing protein</fullName>
    </submittedName>
</protein>
<dbReference type="PROSITE" id="PS00622">
    <property type="entry name" value="HTH_LUXR_1"/>
    <property type="match status" value="1"/>
</dbReference>
<sequence>MNDDVQASRHGGLDPVDESLRRARELLRAVATLTGDSDLAGQAVLRDPRAALARAESAIVQALTRSGERTVRAQLAAALSQVTVLLSRLREARLEARSAAIEDLHRSLARLRAAGSVADLVDQAPIELNRLGYQRSLFCRLSGPNWSPRSAFAHADPQLAHDLVEIGTAVPGQLGRELPETEVVRTRTPVLVEDAQHNPRVHHRLINLARTRDYVVAPLIGRGEVIGLVHADRHAEAGGMTAFDVRLMGLFAEGLGCVLERVVFAEQLRRLRDQLTEQARSVDELIDGFGGLGEPGPTPGPDPLGRLDGPFAELTRRELDVLRHLVKGRTNSQIAAELFVSPGTVKTHVKNVFRKLGVANRAEASARYHALTRHNR</sequence>
<keyword evidence="1" id="KW-0805">Transcription regulation</keyword>
<evidence type="ECO:0000313" key="6">
    <source>
        <dbReference type="Proteomes" id="UP000715441"/>
    </source>
</evidence>
<evidence type="ECO:0000259" key="4">
    <source>
        <dbReference type="PROSITE" id="PS50043"/>
    </source>
</evidence>
<evidence type="ECO:0000256" key="3">
    <source>
        <dbReference type="ARBA" id="ARBA00023163"/>
    </source>
</evidence>